<comment type="caution">
    <text evidence="1">The sequence shown here is derived from an EMBL/GenBank/DDBJ whole genome shotgun (WGS) entry which is preliminary data.</text>
</comment>
<reference evidence="1" key="1">
    <citation type="journal article" date="2015" name="Nature">
        <title>Complex archaea that bridge the gap between prokaryotes and eukaryotes.</title>
        <authorList>
            <person name="Spang A."/>
            <person name="Saw J.H."/>
            <person name="Jorgensen S.L."/>
            <person name="Zaremba-Niedzwiedzka K."/>
            <person name="Martijn J."/>
            <person name="Lind A.E."/>
            <person name="van Eijk R."/>
            <person name="Schleper C."/>
            <person name="Guy L."/>
            <person name="Ettema T.J."/>
        </authorList>
    </citation>
    <scope>NUCLEOTIDE SEQUENCE</scope>
</reference>
<gene>
    <name evidence="1" type="ORF">LCGC14_2868690</name>
</gene>
<accession>A0A0F8Y3U3</accession>
<sequence length="30" mass="3386">LQVAHDYLLEELDELNSLSDVRQLTALLCA</sequence>
<protein>
    <submittedName>
        <fullName evidence="1">Uncharacterized protein</fullName>
    </submittedName>
</protein>
<proteinExistence type="predicted"/>
<name>A0A0F8Y3U3_9ZZZZ</name>
<organism evidence="1">
    <name type="scientific">marine sediment metagenome</name>
    <dbReference type="NCBI Taxonomy" id="412755"/>
    <lineage>
        <taxon>unclassified sequences</taxon>
        <taxon>metagenomes</taxon>
        <taxon>ecological metagenomes</taxon>
    </lineage>
</organism>
<evidence type="ECO:0000313" key="1">
    <source>
        <dbReference type="EMBL" id="KKK75943.1"/>
    </source>
</evidence>
<dbReference type="AlphaFoldDB" id="A0A0F8Y3U3"/>
<dbReference type="EMBL" id="LAZR01055632">
    <property type="protein sequence ID" value="KKK75943.1"/>
    <property type="molecule type" value="Genomic_DNA"/>
</dbReference>
<feature type="non-terminal residue" evidence="1">
    <location>
        <position position="1"/>
    </location>
</feature>